<keyword evidence="6" id="KW-0226">DNA condensation</keyword>
<evidence type="ECO:0000256" key="5">
    <source>
        <dbReference type="ARBA" id="ARBA00022776"/>
    </source>
</evidence>
<reference evidence="10" key="1">
    <citation type="submission" date="2023-08" db="EMBL/GenBank/DDBJ databases">
        <authorList>
            <person name="Audoor S."/>
            <person name="Bilcke G."/>
        </authorList>
    </citation>
    <scope>NUCLEOTIDE SEQUENCE</scope>
</reference>
<dbReference type="GO" id="GO:0000796">
    <property type="term" value="C:condensin complex"/>
    <property type="evidence" value="ECO:0007669"/>
    <property type="project" value="InterPro"/>
</dbReference>
<dbReference type="InterPro" id="IPR027165">
    <property type="entry name" value="CND3"/>
</dbReference>
<protein>
    <recommendedName>
        <fullName evidence="9">Nuclear condensin complex subunit 3 C-terminal domain-containing protein</fullName>
    </recommendedName>
</protein>
<evidence type="ECO:0000256" key="4">
    <source>
        <dbReference type="ARBA" id="ARBA00022618"/>
    </source>
</evidence>
<organism evidence="10 11">
    <name type="scientific">Cylindrotheca closterium</name>
    <dbReference type="NCBI Taxonomy" id="2856"/>
    <lineage>
        <taxon>Eukaryota</taxon>
        <taxon>Sar</taxon>
        <taxon>Stramenopiles</taxon>
        <taxon>Ochrophyta</taxon>
        <taxon>Bacillariophyta</taxon>
        <taxon>Bacillariophyceae</taxon>
        <taxon>Bacillariophycidae</taxon>
        <taxon>Bacillariales</taxon>
        <taxon>Bacillariaceae</taxon>
        <taxon>Cylindrotheca</taxon>
    </lineage>
</organism>
<name>A0AAD2G8G3_9STRA</name>
<evidence type="ECO:0000256" key="3">
    <source>
        <dbReference type="ARBA" id="ARBA00022454"/>
    </source>
</evidence>
<keyword evidence="5" id="KW-0498">Mitosis</keyword>
<comment type="similarity">
    <text evidence="2">Belongs to the CND3 (condensin subunit 3) family.</text>
</comment>
<dbReference type="GO" id="GO:0000793">
    <property type="term" value="C:condensed chromosome"/>
    <property type="evidence" value="ECO:0007669"/>
    <property type="project" value="TreeGrafter"/>
</dbReference>
<dbReference type="Pfam" id="PF12719">
    <property type="entry name" value="Cnd3"/>
    <property type="match status" value="1"/>
</dbReference>
<evidence type="ECO:0000259" key="9">
    <source>
        <dbReference type="Pfam" id="PF12719"/>
    </source>
</evidence>
<dbReference type="PANTHER" id="PTHR14418:SF5">
    <property type="entry name" value="CONDENSIN COMPLEX SUBUNIT 3"/>
    <property type="match status" value="1"/>
</dbReference>
<feature type="compositionally biased region" description="Polar residues" evidence="8">
    <location>
        <begin position="867"/>
        <end position="895"/>
    </location>
</feature>
<comment type="caution">
    <text evidence="10">The sequence shown here is derived from an EMBL/GenBank/DDBJ whole genome shotgun (WGS) entry which is preliminary data.</text>
</comment>
<feature type="domain" description="Nuclear condensin complex subunit 3 C-terminal" evidence="9">
    <location>
        <begin position="543"/>
        <end position="754"/>
    </location>
</feature>
<dbReference type="InterPro" id="IPR016024">
    <property type="entry name" value="ARM-type_fold"/>
</dbReference>
<keyword evidence="7" id="KW-0131">Cell cycle</keyword>
<gene>
    <name evidence="10" type="ORF">CYCCA115_LOCUS21785</name>
</gene>
<dbReference type="Gene3D" id="1.25.10.10">
    <property type="entry name" value="Leucine-rich Repeat Variant"/>
    <property type="match status" value="2"/>
</dbReference>
<dbReference type="AlphaFoldDB" id="A0AAD2G8G3"/>
<dbReference type="SUPFAM" id="SSF48371">
    <property type="entry name" value="ARM repeat"/>
    <property type="match status" value="1"/>
</dbReference>
<accession>A0AAD2G8G3</accession>
<dbReference type="PANTHER" id="PTHR14418">
    <property type="entry name" value="CONDENSIN COMPLEX SUBUNIT 3-RELATED"/>
    <property type="match status" value="1"/>
</dbReference>
<evidence type="ECO:0000256" key="2">
    <source>
        <dbReference type="ARBA" id="ARBA00006533"/>
    </source>
</evidence>
<proteinExistence type="inferred from homology"/>
<dbReference type="InterPro" id="IPR025977">
    <property type="entry name" value="Cnd3_C"/>
</dbReference>
<evidence type="ECO:0000256" key="8">
    <source>
        <dbReference type="SAM" id="MobiDB-lite"/>
    </source>
</evidence>
<evidence type="ECO:0000256" key="1">
    <source>
        <dbReference type="ARBA" id="ARBA00004286"/>
    </source>
</evidence>
<feature type="compositionally biased region" description="Low complexity" evidence="8">
    <location>
        <begin position="849"/>
        <end position="863"/>
    </location>
</feature>
<dbReference type="GO" id="GO:0007076">
    <property type="term" value="P:mitotic chromosome condensation"/>
    <property type="evidence" value="ECO:0007669"/>
    <property type="project" value="InterPro"/>
</dbReference>
<evidence type="ECO:0000313" key="11">
    <source>
        <dbReference type="Proteomes" id="UP001295423"/>
    </source>
</evidence>
<evidence type="ECO:0000256" key="7">
    <source>
        <dbReference type="ARBA" id="ARBA00023306"/>
    </source>
</evidence>
<dbReference type="Proteomes" id="UP001295423">
    <property type="component" value="Unassembled WGS sequence"/>
</dbReference>
<keyword evidence="11" id="KW-1185">Reference proteome</keyword>
<evidence type="ECO:0000256" key="6">
    <source>
        <dbReference type="ARBA" id="ARBA00023067"/>
    </source>
</evidence>
<sequence length="895" mass="99068">MEAVIAIICGELEKKLSKKDEVMHSARAMALEIQKSVTVSDLEESMSKVSLVKDDDPFPEVKNGILPIYLRLLDKSMSLQSTKNDDETLELFMGLVAALSVLSGANVAEALVRRTVLYSNSILERVRKRALVFIGFLVAHVSEELREGSSDLVSMMEDAVVLRLKDKSKTVRISAIEVSVSFLDAKCQSENLLNSLLWNLWHDPSAASRGSAVKALPINEMTIEHVIQRIRDSEKSVRVAALQALTATLDSVSLMSPDTFVEIIRGGFSDRCTATKEAMLSLVFCNWIEVLDYDLLQLLRQVDLFANEEECGVLISEIMSFLDACNDETPDYLNVVNIQALRASLVRQMGSFVQSIELKESATAEETFLFRLALCKGAKSPDMLSPENYKICSSLDTSELCNQIARHSLCLKNAIEEENPNRQEEYAFHCCHLMYIAGFVSISEEGSKRHFINFIEQFLTSRDTPDGLIDRSISTLFGFERKKIDSFGMVYRVLHRLSREVAEETKDEAWINARYIAILAPALEISPRDAIDEDFAFEISFMIAASITDTADDIRELAVSCLGKLGFFNPPTRVLGGINPSLLELALNEKEKLAIRSQALLSLCDLAMLSQEELQRQQRPNDSSSFVQALETLIRNSNPSVVALVGEVTMKLLLDGRSTERKLLASLVAIYFDPNQNKMDTEFSEARAVGSSIRLHQLLSVFFPAFVLKSDLNRDMLVGSLGLALEYSSNTKSGKSSKQGPRFPMLKMMEYIMAISENESRSVAISVCVQVARFLVSAGSLPAVQCRAFCSFILQHVTKTQLDSDANVRELNLILEDLRMIVQDESALESLSQAAGRLVDLEASRPNDDSALASDSDSTGSDSELSKTSVLADSTNASTCSSSKRYGGRKTQSIA</sequence>
<evidence type="ECO:0000313" key="10">
    <source>
        <dbReference type="EMBL" id="CAJ1966202.1"/>
    </source>
</evidence>
<dbReference type="GO" id="GO:0051301">
    <property type="term" value="P:cell division"/>
    <property type="evidence" value="ECO:0007669"/>
    <property type="project" value="UniProtKB-KW"/>
</dbReference>
<comment type="subcellular location">
    <subcellularLocation>
        <location evidence="1">Chromosome</location>
    </subcellularLocation>
</comment>
<dbReference type="EMBL" id="CAKOGP040002264">
    <property type="protein sequence ID" value="CAJ1966202.1"/>
    <property type="molecule type" value="Genomic_DNA"/>
</dbReference>
<feature type="region of interest" description="Disordered" evidence="8">
    <location>
        <begin position="846"/>
        <end position="895"/>
    </location>
</feature>
<dbReference type="InterPro" id="IPR011989">
    <property type="entry name" value="ARM-like"/>
</dbReference>
<keyword evidence="3" id="KW-0158">Chromosome</keyword>
<keyword evidence="4" id="KW-0132">Cell division</keyword>